<evidence type="ECO:0000256" key="8">
    <source>
        <dbReference type="ARBA" id="ARBA00022989"/>
    </source>
</evidence>
<feature type="region of interest" description="Disordered" evidence="10">
    <location>
        <begin position="1011"/>
        <end position="1031"/>
    </location>
</feature>
<dbReference type="SMART" id="SM00387">
    <property type="entry name" value="HATPase_c"/>
    <property type="match status" value="1"/>
</dbReference>
<evidence type="ECO:0000256" key="5">
    <source>
        <dbReference type="ARBA" id="ARBA00022679"/>
    </source>
</evidence>
<keyword evidence="8 11" id="KW-1133">Transmembrane helix</keyword>
<keyword evidence="6 11" id="KW-0812">Transmembrane</keyword>
<feature type="compositionally biased region" description="Pro residues" evidence="10">
    <location>
        <begin position="927"/>
        <end position="950"/>
    </location>
</feature>
<dbReference type="InterPro" id="IPR013587">
    <property type="entry name" value="Nitrate/nitrite_sensing"/>
</dbReference>
<dbReference type="Proteomes" id="UP000722989">
    <property type="component" value="Unassembled WGS sequence"/>
</dbReference>
<evidence type="ECO:0000256" key="11">
    <source>
        <dbReference type="SAM" id="Phobius"/>
    </source>
</evidence>
<dbReference type="PANTHER" id="PTHR45436:SF5">
    <property type="entry name" value="SENSOR HISTIDINE KINASE TRCS"/>
    <property type="match status" value="1"/>
</dbReference>
<dbReference type="InterPro" id="IPR003660">
    <property type="entry name" value="HAMP_dom"/>
</dbReference>
<evidence type="ECO:0000256" key="6">
    <source>
        <dbReference type="ARBA" id="ARBA00022692"/>
    </source>
</evidence>
<comment type="catalytic activity">
    <reaction evidence="1">
        <text>ATP + protein L-histidine = ADP + protein N-phospho-L-histidine.</text>
        <dbReference type="EC" id="2.7.13.3"/>
    </reaction>
</comment>
<protein>
    <recommendedName>
        <fullName evidence="3">histidine kinase</fullName>
        <ecNumber evidence="3">2.7.13.3</ecNumber>
    </recommendedName>
</protein>
<feature type="region of interest" description="Disordered" evidence="10">
    <location>
        <begin position="1074"/>
        <end position="1098"/>
    </location>
</feature>
<dbReference type="SMART" id="SM00304">
    <property type="entry name" value="HAMP"/>
    <property type="match status" value="1"/>
</dbReference>
<feature type="compositionally biased region" description="Pro residues" evidence="10">
    <location>
        <begin position="887"/>
        <end position="896"/>
    </location>
</feature>
<evidence type="ECO:0000256" key="3">
    <source>
        <dbReference type="ARBA" id="ARBA00012438"/>
    </source>
</evidence>
<comment type="subcellular location">
    <subcellularLocation>
        <location evidence="2">Membrane</location>
    </subcellularLocation>
</comment>
<feature type="region of interest" description="Disordered" evidence="10">
    <location>
        <begin position="671"/>
        <end position="989"/>
    </location>
</feature>
<keyword evidence="4" id="KW-0597">Phosphoprotein</keyword>
<keyword evidence="5" id="KW-0808">Transferase</keyword>
<keyword evidence="11" id="KW-0472">Membrane</keyword>
<evidence type="ECO:0000313" key="13">
    <source>
        <dbReference type="EMBL" id="NJC69455.1"/>
    </source>
</evidence>
<feature type="compositionally biased region" description="Gly residues" evidence="10">
    <location>
        <begin position="770"/>
        <end position="789"/>
    </location>
</feature>
<feature type="compositionally biased region" description="Low complexity" evidence="10">
    <location>
        <begin position="875"/>
        <end position="886"/>
    </location>
</feature>
<name>A0ABX0XW58_9ACTN</name>
<evidence type="ECO:0000256" key="1">
    <source>
        <dbReference type="ARBA" id="ARBA00000085"/>
    </source>
</evidence>
<evidence type="ECO:0000256" key="9">
    <source>
        <dbReference type="ARBA" id="ARBA00023012"/>
    </source>
</evidence>
<evidence type="ECO:0000256" key="10">
    <source>
        <dbReference type="SAM" id="MobiDB-lite"/>
    </source>
</evidence>
<keyword evidence="9" id="KW-0902">Two-component regulatory system</keyword>
<dbReference type="Gene3D" id="3.30.565.10">
    <property type="entry name" value="Histidine kinase-like ATPase, C-terminal domain"/>
    <property type="match status" value="1"/>
</dbReference>
<comment type="caution">
    <text evidence="13">The sequence shown here is derived from an EMBL/GenBank/DDBJ whole genome shotgun (WGS) entry which is preliminary data.</text>
</comment>
<dbReference type="EC" id="2.7.13.3" evidence="3"/>
<dbReference type="InterPro" id="IPR036890">
    <property type="entry name" value="HATPase_C_sf"/>
</dbReference>
<proteinExistence type="predicted"/>
<feature type="domain" description="Histidine kinase" evidence="12">
    <location>
        <begin position="554"/>
        <end position="659"/>
    </location>
</feature>
<evidence type="ECO:0000256" key="4">
    <source>
        <dbReference type="ARBA" id="ARBA00022553"/>
    </source>
</evidence>
<dbReference type="PROSITE" id="PS50109">
    <property type="entry name" value="HIS_KIN"/>
    <property type="match status" value="1"/>
</dbReference>
<feature type="region of interest" description="Disordered" evidence="10">
    <location>
        <begin position="1122"/>
        <end position="1200"/>
    </location>
</feature>
<evidence type="ECO:0000256" key="7">
    <source>
        <dbReference type="ARBA" id="ARBA00022777"/>
    </source>
</evidence>
<organism evidence="13 14">
    <name type="scientific">Planosporangium thailandense</name>
    <dbReference type="NCBI Taxonomy" id="765197"/>
    <lineage>
        <taxon>Bacteria</taxon>
        <taxon>Bacillati</taxon>
        <taxon>Actinomycetota</taxon>
        <taxon>Actinomycetes</taxon>
        <taxon>Micromonosporales</taxon>
        <taxon>Micromonosporaceae</taxon>
        <taxon>Planosporangium</taxon>
    </lineage>
</organism>
<dbReference type="RefSeq" id="WP_167924321.1">
    <property type="nucleotide sequence ID" value="NZ_JAATVY010000003.1"/>
</dbReference>
<feature type="transmembrane region" description="Helical" evidence="11">
    <location>
        <begin position="27"/>
        <end position="51"/>
    </location>
</feature>
<dbReference type="InterPro" id="IPR003594">
    <property type="entry name" value="HATPase_dom"/>
</dbReference>
<keyword evidence="14" id="KW-1185">Reference proteome</keyword>
<evidence type="ECO:0000259" key="12">
    <source>
        <dbReference type="PROSITE" id="PS50109"/>
    </source>
</evidence>
<dbReference type="CDD" id="cd06225">
    <property type="entry name" value="HAMP"/>
    <property type="match status" value="1"/>
</dbReference>
<dbReference type="InterPro" id="IPR005467">
    <property type="entry name" value="His_kinase_dom"/>
</dbReference>
<accession>A0ABX0XW58</accession>
<feature type="compositionally biased region" description="Low complexity" evidence="10">
    <location>
        <begin position="897"/>
        <end position="906"/>
    </location>
</feature>
<dbReference type="PANTHER" id="PTHR45436">
    <property type="entry name" value="SENSOR HISTIDINE KINASE YKOH"/>
    <property type="match status" value="1"/>
</dbReference>
<dbReference type="Pfam" id="PF02518">
    <property type="entry name" value="HATPase_c"/>
    <property type="match status" value="1"/>
</dbReference>
<feature type="transmembrane region" description="Helical" evidence="11">
    <location>
        <begin position="337"/>
        <end position="358"/>
    </location>
</feature>
<gene>
    <name evidence="13" type="ORF">HC031_06935</name>
</gene>
<dbReference type="EMBL" id="JAATVY010000003">
    <property type="protein sequence ID" value="NJC69455.1"/>
    <property type="molecule type" value="Genomic_DNA"/>
</dbReference>
<keyword evidence="7" id="KW-0418">Kinase</keyword>
<dbReference type="Gene3D" id="6.10.340.10">
    <property type="match status" value="1"/>
</dbReference>
<feature type="compositionally biased region" description="Polar residues" evidence="10">
    <location>
        <begin position="1184"/>
        <end position="1200"/>
    </location>
</feature>
<evidence type="ECO:0000256" key="2">
    <source>
        <dbReference type="ARBA" id="ARBA00004370"/>
    </source>
</evidence>
<dbReference type="InterPro" id="IPR050428">
    <property type="entry name" value="TCS_sensor_his_kinase"/>
</dbReference>
<evidence type="ECO:0000313" key="14">
    <source>
        <dbReference type="Proteomes" id="UP000722989"/>
    </source>
</evidence>
<dbReference type="Pfam" id="PF08376">
    <property type="entry name" value="NIT"/>
    <property type="match status" value="1"/>
</dbReference>
<sequence length="1200" mass="125821">MSKRPTAGTSKFSQVRLPMGWLRNAPIWSKLGLIMIVPTIATVVVGMLGLVGNYHRASDADQSRLLAGLTAESGALVHELQNERAAATLLLGSPSNDTRAAFDRQTASTDQASKQYRLRRSALANLPADFRGQLNRIDTQLSDLAKQRDQIRSSGQQNAAEPTTLSNAIFRYQTLIGDLVSIRGAAAQLAGDQNLSNDMRASAALSQSKEFLAQERVVVLQALLQRSMPVQMKVAFIGTLKGQEQALREFQAVATADQRALYDKTVTGADRREAENFQSTISSLTGDELPGDIFTPAQWDRAMVGQADLVRKVEVSLDQHAVSDAASLRDQLQRQMVLQVGLLLALLMVSILFAWIVARSMARALRELRHGALTVAQYGLPQAVARLRDPQLATQASPQQLAAQIAEPLPVRGNDEFAQVAEAFNAVHLEAVRTAAEQSALRSSVATMFVNLARRSQILVDRLIGHLDRLERGEEDPDRLSELFQLDHLATRMRRNDENLLVLAGADSTRIQREPAPLMDVLRASQSEVEHYTRIEFGMIDRDVEIASHAVNDMVHLIAELLDNATAFSPPDSAVVVEARRVGDRAVLIIEDRGIGISPDQLRELNERLANPPMVDVAVSRMMGLVVVARLAARHGVKVELRPARERGTIADLTLPASVLVPRALAGRGGVPIAGSREVTGTERPIARPDRSPFGAPLALESAASTGGAQVPSREPTTGAYPLVGAGPWAGADQGAATSGSGPALNGSARTAFAGPGGQINPRPLNDGSGAAGLFGGSQPGGSQPGGSQPGSDSPAASGDVVPPAVAPNRGQAPAWSDLIATPEDNGTVHPAVAPQDRVPLPHRRPAEPATPDGDGTAIPRQRPLLGGAEADDTAAAQQPLAAPQAPAVPEPPAAPQAPAVPSAPAGSTGARPGDNGGNRLVGGAPATPPAWPPVPKQPEPAAPAQPPHAPAAFSAALDMTAEMPRVRVDWEDSGGSPASGTVGGAEQRFADETMELPIFRELESAWFRKPGSASRTPAPTNGAAPAVPESIEPAAAAPSAVVPSAAVPSAVVPSAAPEPNGSVAAVEPVVAEDTAPQADDVAAPAETTERSTPVEATSMWRTAADEGWKAASALDQQHDFSTTATGLPKRVPMSQLVPGGVEKGTVSAHKRTPEAVRGLLSAYHRGVQRGRGSKPGDAKTPEHTTTGPQSSQGGKEQEA</sequence>
<reference evidence="13 14" key="1">
    <citation type="submission" date="2020-03" db="EMBL/GenBank/DDBJ databases">
        <title>WGS of the type strain of Planosporangium spp.</title>
        <authorList>
            <person name="Thawai C."/>
        </authorList>
    </citation>
    <scope>NUCLEOTIDE SEQUENCE [LARGE SCALE GENOMIC DNA]</scope>
    <source>
        <strain evidence="13 14">TBRC 5610</strain>
    </source>
</reference>
<dbReference type="SUPFAM" id="SSF55874">
    <property type="entry name" value="ATPase domain of HSP90 chaperone/DNA topoisomerase II/histidine kinase"/>
    <property type="match status" value="1"/>
</dbReference>
<feature type="compositionally biased region" description="Low complexity" evidence="10">
    <location>
        <begin position="790"/>
        <end position="799"/>
    </location>
</feature>